<dbReference type="InterPro" id="IPR001789">
    <property type="entry name" value="Sig_transdc_resp-reg_receiver"/>
</dbReference>
<dbReference type="Proteomes" id="UP000183209">
    <property type="component" value="Unassembled WGS sequence"/>
</dbReference>
<dbReference type="InterPro" id="IPR050595">
    <property type="entry name" value="Bact_response_regulator"/>
</dbReference>
<dbReference type="Pfam" id="PF04397">
    <property type="entry name" value="LytTR"/>
    <property type="match status" value="1"/>
</dbReference>
<dbReference type="OrthoDB" id="2962330at2"/>
<dbReference type="PROSITE" id="PS50110">
    <property type="entry name" value="RESPONSE_REGULATORY"/>
    <property type="match status" value="1"/>
</dbReference>
<feature type="modified residue" description="4-aspartylphosphate" evidence="2">
    <location>
        <position position="56"/>
    </location>
</feature>
<gene>
    <name evidence="4" type="ORF">SAMN04487906_1885</name>
</gene>
<dbReference type="GO" id="GO:0000160">
    <property type="term" value="P:phosphorelay signal transduction system"/>
    <property type="evidence" value="ECO:0007669"/>
    <property type="project" value="InterPro"/>
</dbReference>
<sequence length="294" mass="34575">MKNKAHILVVEDKSLIYKRLKMILKDHHYSVGSYSPSVEKAIGNINKERPDLVLLDIDLQGDHNGIYLGNLLRKEYNIPFIYVTDLDDDQTFYEGLKTKQGDFISKKDINLTEEDPIVIQTKPHLDEKRLIRSIQTVLELYKSPPKPLIKEDILVYVDYVQNTKDLDNKTISQVGIPFKEIAYFTTNTEEIDEQKTEERKKTMYKKLERNNARAYTWMKKSYIVPNNLSVILKKVPPYFVRISDDYIVNIDNEFSLQGRINGKRIKIADQVLEISDRYKAEVEKRFESLYERMK</sequence>
<proteinExistence type="predicted"/>
<dbReference type="Pfam" id="PF00072">
    <property type="entry name" value="Response_reg"/>
    <property type="match status" value="1"/>
</dbReference>
<dbReference type="InterPro" id="IPR011006">
    <property type="entry name" value="CheY-like_superfamily"/>
</dbReference>
<dbReference type="InterPro" id="IPR007492">
    <property type="entry name" value="LytTR_DNA-bd_dom"/>
</dbReference>
<dbReference type="GO" id="GO:0003677">
    <property type="term" value="F:DNA binding"/>
    <property type="evidence" value="ECO:0007669"/>
    <property type="project" value="InterPro"/>
</dbReference>
<keyword evidence="1 2" id="KW-0597">Phosphoprotein</keyword>
<evidence type="ECO:0000256" key="2">
    <source>
        <dbReference type="PROSITE-ProRule" id="PRU00169"/>
    </source>
</evidence>
<feature type="domain" description="Response regulatory" evidence="3">
    <location>
        <begin position="6"/>
        <end position="122"/>
    </location>
</feature>
<reference evidence="4 5" key="1">
    <citation type="submission" date="2016-10" db="EMBL/GenBank/DDBJ databases">
        <authorList>
            <person name="de Groot N.N."/>
        </authorList>
    </citation>
    <scope>NUCLEOTIDE SEQUENCE [LARGE SCALE GENOMIC DNA]</scope>
    <source>
        <strain evidence="4 5">CGMCC 1.6114</strain>
    </source>
</reference>
<evidence type="ECO:0000259" key="3">
    <source>
        <dbReference type="PROSITE" id="PS50110"/>
    </source>
</evidence>
<dbReference type="EMBL" id="FPAG01000005">
    <property type="protein sequence ID" value="SFS84859.1"/>
    <property type="molecule type" value="Genomic_DNA"/>
</dbReference>
<dbReference type="RefSeq" id="WP_074978435.1">
    <property type="nucleotide sequence ID" value="NZ_FPAG01000005.1"/>
</dbReference>
<dbReference type="Gene3D" id="3.40.50.2300">
    <property type="match status" value="1"/>
</dbReference>
<organism evidence="4 5">
    <name type="scientific">Zhouia amylolytica</name>
    <dbReference type="NCBI Taxonomy" id="376730"/>
    <lineage>
        <taxon>Bacteria</taxon>
        <taxon>Pseudomonadati</taxon>
        <taxon>Bacteroidota</taxon>
        <taxon>Flavobacteriia</taxon>
        <taxon>Flavobacteriales</taxon>
        <taxon>Flavobacteriaceae</taxon>
        <taxon>Zhouia</taxon>
    </lineage>
</organism>
<dbReference type="PANTHER" id="PTHR44591">
    <property type="entry name" value="STRESS RESPONSE REGULATOR PROTEIN 1"/>
    <property type="match status" value="1"/>
</dbReference>
<evidence type="ECO:0000313" key="5">
    <source>
        <dbReference type="Proteomes" id="UP000183209"/>
    </source>
</evidence>
<evidence type="ECO:0000313" key="4">
    <source>
        <dbReference type="EMBL" id="SFS84859.1"/>
    </source>
</evidence>
<dbReference type="SMART" id="SM00448">
    <property type="entry name" value="REC"/>
    <property type="match status" value="1"/>
</dbReference>
<dbReference type="SUPFAM" id="SSF52172">
    <property type="entry name" value="CheY-like"/>
    <property type="match status" value="1"/>
</dbReference>
<dbReference type="PANTHER" id="PTHR44591:SF3">
    <property type="entry name" value="RESPONSE REGULATORY DOMAIN-CONTAINING PROTEIN"/>
    <property type="match status" value="1"/>
</dbReference>
<name>A0A1I6T6J4_9FLAO</name>
<dbReference type="AlphaFoldDB" id="A0A1I6T6J4"/>
<protein>
    <submittedName>
        <fullName evidence="4">Two component transcriptional regulator, LytTR family</fullName>
    </submittedName>
</protein>
<accession>A0A1I6T6J4</accession>
<evidence type="ECO:0000256" key="1">
    <source>
        <dbReference type="ARBA" id="ARBA00022553"/>
    </source>
</evidence>